<evidence type="ECO:0000256" key="1">
    <source>
        <dbReference type="ARBA" id="ARBA00004236"/>
    </source>
</evidence>
<keyword evidence="5 8" id="KW-0472">Membrane</keyword>
<evidence type="ECO:0000256" key="4">
    <source>
        <dbReference type="ARBA" id="ARBA00022859"/>
    </source>
</evidence>
<feature type="transmembrane region" description="Helical" evidence="8">
    <location>
        <begin position="159"/>
        <end position="181"/>
    </location>
</feature>
<comment type="subcellular location">
    <subcellularLocation>
        <location evidence="1">Cell membrane</location>
    </subcellularLocation>
</comment>
<dbReference type="InterPro" id="IPR003599">
    <property type="entry name" value="Ig_sub"/>
</dbReference>
<keyword evidence="4" id="KW-0391">Immunity</keyword>
<dbReference type="Gene3D" id="2.60.40.10">
    <property type="entry name" value="Immunoglobulins"/>
    <property type="match status" value="1"/>
</dbReference>
<keyword evidence="3" id="KW-0732">Signal</keyword>
<dbReference type="GO" id="GO:0009617">
    <property type="term" value="P:response to bacterium"/>
    <property type="evidence" value="ECO:0007669"/>
    <property type="project" value="TreeGrafter"/>
</dbReference>
<evidence type="ECO:0000256" key="7">
    <source>
        <dbReference type="ARBA" id="ARBA00023180"/>
    </source>
</evidence>
<dbReference type="GO" id="GO:0002376">
    <property type="term" value="P:immune system process"/>
    <property type="evidence" value="ECO:0007669"/>
    <property type="project" value="UniProtKB-KW"/>
</dbReference>
<proteinExistence type="predicted"/>
<keyword evidence="7" id="KW-0325">Glycoprotein</keyword>
<accession>A0A9D3NV62</accession>
<evidence type="ECO:0000256" key="6">
    <source>
        <dbReference type="ARBA" id="ARBA00023157"/>
    </source>
</evidence>
<dbReference type="SMART" id="SM00406">
    <property type="entry name" value="IGv"/>
    <property type="match status" value="1"/>
</dbReference>
<evidence type="ECO:0000313" key="10">
    <source>
        <dbReference type="EMBL" id="KAG7328829.1"/>
    </source>
</evidence>
<sequence length="229" mass="26101">MFQSGRRWVTAQSQMNPDVYQIEEKLNVNIGNSATLQCCVLGIENGEVMWFKQQYGKQPQVIVRFFKTNREKFYNEFQNSRFQIKIFGNCFNLTISNTTLSDEATYYCALVSTDGTLLKIKGERVNTETPKPALSDNSVVCDPTLHGNDVNMNSQEKTVIGLGTALGFCSVLIFCLTYFVLRRRPHEKINVSPEMRKKSHFDITFAALKGSEVCLSDKLVYSEVIYKKL</sequence>
<dbReference type="SMART" id="SM00409">
    <property type="entry name" value="IG"/>
    <property type="match status" value="1"/>
</dbReference>
<gene>
    <name evidence="10" type="ORF">KOW79_007003</name>
</gene>
<dbReference type="EMBL" id="JAHKSW010000008">
    <property type="protein sequence ID" value="KAG7328829.1"/>
    <property type="molecule type" value="Genomic_DNA"/>
</dbReference>
<dbReference type="PANTHER" id="PTHR19433">
    <property type="entry name" value="T-CELL RECEPTOR ALPHA CHAIN V REGION-RELATED"/>
    <property type="match status" value="1"/>
</dbReference>
<name>A0A9D3NV62_9TELE</name>
<dbReference type="AlphaFoldDB" id="A0A9D3NV62"/>
<dbReference type="PANTHER" id="PTHR19433:SF133">
    <property type="entry name" value="IMMUNE-TYPE RECEPTOR 5 PRECURSOR-RELATED"/>
    <property type="match status" value="1"/>
</dbReference>
<dbReference type="InterPro" id="IPR013106">
    <property type="entry name" value="Ig_V-set"/>
</dbReference>
<dbReference type="Pfam" id="PF07686">
    <property type="entry name" value="V-set"/>
    <property type="match status" value="1"/>
</dbReference>
<dbReference type="InterPro" id="IPR052051">
    <property type="entry name" value="TCR_complex_component"/>
</dbReference>
<dbReference type="InterPro" id="IPR007110">
    <property type="entry name" value="Ig-like_dom"/>
</dbReference>
<organism evidence="10 11">
    <name type="scientific">Hemibagrus wyckioides</name>
    <dbReference type="NCBI Taxonomy" id="337641"/>
    <lineage>
        <taxon>Eukaryota</taxon>
        <taxon>Metazoa</taxon>
        <taxon>Chordata</taxon>
        <taxon>Craniata</taxon>
        <taxon>Vertebrata</taxon>
        <taxon>Euteleostomi</taxon>
        <taxon>Actinopterygii</taxon>
        <taxon>Neopterygii</taxon>
        <taxon>Teleostei</taxon>
        <taxon>Ostariophysi</taxon>
        <taxon>Siluriformes</taxon>
        <taxon>Bagridae</taxon>
        <taxon>Hemibagrus</taxon>
    </lineage>
</organism>
<dbReference type="SUPFAM" id="SSF48726">
    <property type="entry name" value="Immunoglobulin"/>
    <property type="match status" value="1"/>
</dbReference>
<comment type="caution">
    <text evidence="10">The sequence shown here is derived from an EMBL/GenBank/DDBJ whole genome shotgun (WGS) entry which is preliminary data.</text>
</comment>
<keyword evidence="2" id="KW-1003">Cell membrane</keyword>
<keyword evidence="8" id="KW-1133">Transmembrane helix</keyword>
<evidence type="ECO:0000256" key="2">
    <source>
        <dbReference type="ARBA" id="ARBA00022475"/>
    </source>
</evidence>
<protein>
    <recommendedName>
        <fullName evidence="9">Ig-like domain-containing protein</fullName>
    </recommendedName>
</protein>
<evidence type="ECO:0000313" key="11">
    <source>
        <dbReference type="Proteomes" id="UP000824219"/>
    </source>
</evidence>
<dbReference type="GO" id="GO:0005886">
    <property type="term" value="C:plasma membrane"/>
    <property type="evidence" value="ECO:0007669"/>
    <property type="project" value="UniProtKB-SubCell"/>
</dbReference>
<dbReference type="OrthoDB" id="8924181at2759"/>
<dbReference type="InterPro" id="IPR036179">
    <property type="entry name" value="Ig-like_dom_sf"/>
</dbReference>
<keyword evidence="6" id="KW-1015">Disulfide bond</keyword>
<keyword evidence="8" id="KW-0812">Transmembrane</keyword>
<reference evidence="10 11" key="1">
    <citation type="submission" date="2021-06" db="EMBL/GenBank/DDBJ databases">
        <title>Chromosome-level genome assembly of the red-tail catfish (Hemibagrus wyckioides).</title>
        <authorList>
            <person name="Shao F."/>
        </authorList>
    </citation>
    <scope>NUCLEOTIDE SEQUENCE [LARGE SCALE GENOMIC DNA]</scope>
    <source>
        <strain evidence="10">EC202008001</strain>
        <tissue evidence="10">Blood</tissue>
    </source>
</reference>
<dbReference type="Proteomes" id="UP000824219">
    <property type="component" value="Linkage Group LG08"/>
</dbReference>
<feature type="domain" description="Ig-like" evidence="9">
    <location>
        <begin position="17"/>
        <end position="118"/>
    </location>
</feature>
<dbReference type="PROSITE" id="PS50835">
    <property type="entry name" value="IG_LIKE"/>
    <property type="match status" value="1"/>
</dbReference>
<dbReference type="CDD" id="cd00099">
    <property type="entry name" value="IgV"/>
    <property type="match status" value="1"/>
</dbReference>
<evidence type="ECO:0000256" key="8">
    <source>
        <dbReference type="SAM" id="Phobius"/>
    </source>
</evidence>
<evidence type="ECO:0000259" key="9">
    <source>
        <dbReference type="PROSITE" id="PS50835"/>
    </source>
</evidence>
<evidence type="ECO:0000256" key="3">
    <source>
        <dbReference type="ARBA" id="ARBA00022729"/>
    </source>
</evidence>
<dbReference type="InterPro" id="IPR013783">
    <property type="entry name" value="Ig-like_fold"/>
</dbReference>
<keyword evidence="11" id="KW-1185">Reference proteome</keyword>
<evidence type="ECO:0000256" key="5">
    <source>
        <dbReference type="ARBA" id="ARBA00023136"/>
    </source>
</evidence>